<keyword evidence="1" id="KW-0812">Transmembrane</keyword>
<sequence>MDAETIRWLVGLFITFLASSVVMTVKNPNFYLKVISSIYFKIIFSLGFCTYLIYKSLNFFSDSLQEKMNGADKAITIIKDTWDSYSLALLWVGLIILILSFHWLALEVVAKATNNYNKNKN</sequence>
<keyword evidence="1" id="KW-1133">Transmembrane helix</keyword>
<keyword evidence="1" id="KW-0472">Membrane</keyword>
<name>A0A377N789_9GAMM</name>
<dbReference type="Proteomes" id="UP000254304">
    <property type="component" value="Unassembled WGS sequence"/>
</dbReference>
<evidence type="ECO:0000313" key="3">
    <source>
        <dbReference type="Proteomes" id="UP000254304"/>
    </source>
</evidence>
<feature type="transmembrane region" description="Helical" evidence="1">
    <location>
        <begin position="88"/>
        <end position="110"/>
    </location>
</feature>
<proteinExistence type="predicted"/>
<evidence type="ECO:0000256" key="1">
    <source>
        <dbReference type="SAM" id="Phobius"/>
    </source>
</evidence>
<feature type="transmembrane region" description="Helical" evidence="1">
    <location>
        <begin position="37"/>
        <end position="54"/>
    </location>
</feature>
<organism evidence="2 3">
    <name type="scientific">Ewingella americana</name>
    <dbReference type="NCBI Taxonomy" id="41202"/>
    <lineage>
        <taxon>Bacteria</taxon>
        <taxon>Pseudomonadati</taxon>
        <taxon>Pseudomonadota</taxon>
        <taxon>Gammaproteobacteria</taxon>
        <taxon>Enterobacterales</taxon>
        <taxon>Yersiniaceae</taxon>
        <taxon>Ewingella</taxon>
    </lineage>
</organism>
<gene>
    <name evidence="2" type="ORF">NCTC12157_00549</name>
</gene>
<dbReference type="AlphaFoldDB" id="A0A377N789"/>
<reference evidence="2 3" key="1">
    <citation type="submission" date="2018-06" db="EMBL/GenBank/DDBJ databases">
        <authorList>
            <consortium name="Pathogen Informatics"/>
            <person name="Doyle S."/>
        </authorList>
    </citation>
    <scope>NUCLEOTIDE SEQUENCE [LARGE SCALE GENOMIC DNA]</scope>
    <source>
        <strain evidence="2 3">NCTC12157</strain>
    </source>
</reference>
<protein>
    <submittedName>
        <fullName evidence="2">Uncharacterized protein</fullName>
    </submittedName>
</protein>
<dbReference type="EMBL" id="UGGO01000001">
    <property type="protein sequence ID" value="STQ42883.1"/>
    <property type="molecule type" value="Genomic_DNA"/>
</dbReference>
<dbReference type="RefSeq" id="WP_128124432.1">
    <property type="nucleotide sequence ID" value="NZ_VXKG01000003.1"/>
</dbReference>
<evidence type="ECO:0000313" key="2">
    <source>
        <dbReference type="EMBL" id="STQ42883.1"/>
    </source>
</evidence>
<feature type="transmembrane region" description="Helical" evidence="1">
    <location>
        <begin position="6"/>
        <end position="25"/>
    </location>
</feature>
<accession>A0A377N789</accession>
<dbReference type="GeneID" id="78381457"/>